<comment type="caution">
    <text evidence="2">The sequence shown here is derived from an EMBL/GenBank/DDBJ whole genome shotgun (WGS) entry which is preliminary data.</text>
</comment>
<evidence type="ECO:0000313" key="3">
    <source>
        <dbReference type="Proteomes" id="UP000316184"/>
    </source>
</evidence>
<dbReference type="InterPro" id="IPR003425">
    <property type="entry name" value="CCB3/YggT"/>
</dbReference>
<keyword evidence="1" id="KW-0812">Transmembrane</keyword>
<gene>
    <name evidence="2" type="ORF">FHU35_111208</name>
</gene>
<sequence>MTKGFAMSLLGALLGYALTAYLLLLIARLVLDWAHVATTGPPWVRRARELSHKTTEPVIAPVRRVLQPVRLGGISLDLAFTAVFVLVLVLRSFAFAL</sequence>
<keyword evidence="3" id="KW-1185">Reference proteome</keyword>
<protein>
    <submittedName>
        <fullName evidence="2">YggT family protein</fullName>
    </submittedName>
</protein>
<feature type="transmembrane region" description="Helical" evidence="1">
    <location>
        <begin position="71"/>
        <end position="90"/>
    </location>
</feature>
<organism evidence="2 3">
    <name type="scientific">Saccharopolyspora dendranthemae</name>
    <dbReference type="NCBI Taxonomy" id="1181886"/>
    <lineage>
        <taxon>Bacteria</taxon>
        <taxon>Bacillati</taxon>
        <taxon>Actinomycetota</taxon>
        <taxon>Actinomycetes</taxon>
        <taxon>Pseudonocardiales</taxon>
        <taxon>Pseudonocardiaceae</taxon>
        <taxon>Saccharopolyspora</taxon>
    </lineage>
</organism>
<evidence type="ECO:0000313" key="2">
    <source>
        <dbReference type="EMBL" id="TWG08589.1"/>
    </source>
</evidence>
<proteinExistence type="predicted"/>
<dbReference type="GO" id="GO:0016020">
    <property type="term" value="C:membrane"/>
    <property type="evidence" value="ECO:0007669"/>
    <property type="project" value="InterPro"/>
</dbReference>
<keyword evidence="1" id="KW-0472">Membrane</keyword>
<dbReference type="Proteomes" id="UP000316184">
    <property type="component" value="Unassembled WGS sequence"/>
</dbReference>
<dbReference type="EMBL" id="VIWX01000001">
    <property type="protein sequence ID" value="TWG08589.1"/>
    <property type="molecule type" value="Genomic_DNA"/>
</dbReference>
<accession>A0A561VAE8</accession>
<keyword evidence="1" id="KW-1133">Transmembrane helix</keyword>
<dbReference type="AlphaFoldDB" id="A0A561VAE8"/>
<evidence type="ECO:0000256" key="1">
    <source>
        <dbReference type="SAM" id="Phobius"/>
    </source>
</evidence>
<name>A0A561VAE8_9PSEU</name>
<reference evidence="2 3" key="1">
    <citation type="submission" date="2019-06" db="EMBL/GenBank/DDBJ databases">
        <title>Sequencing the genomes of 1000 actinobacteria strains.</title>
        <authorList>
            <person name="Klenk H.-P."/>
        </authorList>
    </citation>
    <scope>NUCLEOTIDE SEQUENCE [LARGE SCALE GENOMIC DNA]</scope>
    <source>
        <strain evidence="2 3">DSM 46699</strain>
    </source>
</reference>
<dbReference type="Pfam" id="PF02325">
    <property type="entry name" value="CCB3_YggT"/>
    <property type="match status" value="1"/>
</dbReference>